<keyword evidence="1" id="KW-0175">Coiled coil</keyword>
<evidence type="ECO:0000313" key="2">
    <source>
        <dbReference type="EMBL" id="GES82117.1"/>
    </source>
</evidence>
<name>A0A8H3QK61_9GLOM</name>
<dbReference type="Proteomes" id="UP000615446">
    <property type="component" value="Unassembled WGS sequence"/>
</dbReference>
<evidence type="ECO:0000313" key="3">
    <source>
        <dbReference type="Proteomes" id="UP000615446"/>
    </source>
</evidence>
<sequence>MDPTEVLRANKEYNERRNAENAKLKTTIEELKSKNAEFRDKLAKVKQKQMLNDNTSNNNSSNFNLIAVPEVITVPTEKKEMDNFLLETHKKIVNSEINHKKKSVEKIAQVINNGIQDNVKYREPISSGCSLRKPFHETEILAIACYPKCSSSLLDLTKLFDKALDAKYRTKKANKEKILCWVNFGKKFIVHFSELVKNSNDKIGEKKAKDIIYDEMLEQLVTIRKKKSKEIGINKIKYLSEYSPNSILELTNDQIQEIIDNFSKNPNTELPDDHKASIIDSEGKILDDQSNATEAVSAEMPDDSNDDEYGGYNEYGECDKGYYCHDGGYERKTSLMINPIIFLSQRKKWDKHIPSQSQNHTSSTSSPILMNLEEIGNRFWYFDDHDIEALNQFCQLELESLELDNEKESKIKEFCAKYNYAYILLDIDKDGYMRRFLILESITYCIVEKELKKFGKTLIVCIGNKNFYCAQIYLGGSGELYILLNDEPLKVLYNYKDIGIRNSDLFQNTNY</sequence>
<protein>
    <submittedName>
        <fullName evidence="2">Uncharacterized protein</fullName>
    </submittedName>
</protein>
<dbReference type="AlphaFoldDB" id="A0A8H3QK61"/>
<dbReference type="OrthoDB" id="2334444at2759"/>
<proteinExistence type="predicted"/>
<feature type="coiled-coil region" evidence="1">
    <location>
        <begin position="10"/>
        <end position="48"/>
    </location>
</feature>
<organism evidence="2 3">
    <name type="scientific">Rhizophagus clarus</name>
    <dbReference type="NCBI Taxonomy" id="94130"/>
    <lineage>
        <taxon>Eukaryota</taxon>
        <taxon>Fungi</taxon>
        <taxon>Fungi incertae sedis</taxon>
        <taxon>Mucoromycota</taxon>
        <taxon>Glomeromycotina</taxon>
        <taxon>Glomeromycetes</taxon>
        <taxon>Glomerales</taxon>
        <taxon>Glomeraceae</taxon>
        <taxon>Rhizophagus</taxon>
    </lineage>
</organism>
<dbReference type="EMBL" id="BLAL01000059">
    <property type="protein sequence ID" value="GES82117.1"/>
    <property type="molecule type" value="Genomic_DNA"/>
</dbReference>
<evidence type="ECO:0000256" key="1">
    <source>
        <dbReference type="SAM" id="Coils"/>
    </source>
</evidence>
<accession>A0A8H3QK61</accession>
<reference evidence="2" key="1">
    <citation type="submission" date="2019-10" db="EMBL/GenBank/DDBJ databases">
        <title>Conservation and host-specific expression of non-tandemly repeated heterogenous ribosome RNA gene in arbuscular mycorrhizal fungi.</title>
        <authorList>
            <person name="Maeda T."/>
            <person name="Kobayashi Y."/>
            <person name="Nakagawa T."/>
            <person name="Ezawa T."/>
            <person name="Yamaguchi K."/>
            <person name="Bino T."/>
            <person name="Nishimoto Y."/>
            <person name="Shigenobu S."/>
            <person name="Kawaguchi M."/>
        </authorList>
    </citation>
    <scope>NUCLEOTIDE SEQUENCE</scope>
    <source>
        <strain evidence="2">HR1</strain>
    </source>
</reference>
<comment type="caution">
    <text evidence="2">The sequence shown here is derived from an EMBL/GenBank/DDBJ whole genome shotgun (WGS) entry which is preliminary data.</text>
</comment>
<gene>
    <name evidence="2" type="ORF">RCL2_000934500</name>
</gene>